<dbReference type="EMBL" id="LAZR01049516">
    <property type="protein sequence ID" value="KKK89469.1"/>
    <property type="molecule type" value="Genomic_DNA"/>
</dbReference>
<evidence type="ECO:0000313" key="1">
    <source>
        <dbReference type="EMBL" id="KKK89469.1"/>
    </source>
</evidence>
<accession>A0A0F9BFQ7</accession>
<protein>
    <submittedName>
        <fullName evidence="1">Uncharacterized protein</fullName>
    </submittedName>
</protein>
<comment type="caution">
    <text evidence="1">The sequence shown here is derived from an EMBL/GenBank/DDBJ whole genome shotgun (WGS) entry which is preliminary data.</text>
</comment>
<organism evidence="1">
    <name type="scientific">marine sediment metagenome</name>
    <dbReference type="NCBI Taxonomy" id="412755"/>
    <lineage>
        <taxon>unclassified sequences</taxon>
        <taxon>metagenomes</taxon>
        <taxon>ecological metagenomes</taxon>
    </lineage>
</organism>
<sequence length="82" mass="8873">MKNPISAGLITGVLSLVGISFLAHGLYTGRLAFASKTKPIIFMNECSEPQITSIQFNAEVVKFLVLDNRLHLLMPLPITGSS</sequence>
<feature type="non-terminal residue" evidence="1">
    <location>
        <position position="82"/>
    </location>
</feature>
<dbReference type="AlphaFoldDB" id="A0A0F9BFQ7"/>
<proteinExistence type="predicted"/>
<reference evidence="1" key="1">
    <citation type="journal article" date="2015" name="Nature">
        <title>Complex archaea that bridge the gap between prokaryotes and eukaryotes.</title>
        <authorList>
            <person name="Spang A."/>
            <person name="Saw J.H."/>
            <person name="Jorgensen S.L."/>
            <person name="Zaremba-Niedzwiedzka K."/>
            <person name="Martijn J."/>
            <person name="Lind A.E."/>
            <person name="van Eijk R."/>
            <person name="Schleper C."/>
            <person name="Guy L."/>
            <person name="Ettema T.J."/>
        </authorList>
    </citation>
    <scope>NUCLEOTIDE SEQUENCE</scope>
</reference>
<name>A0A0F9BFQ7_9ZZZZ</name>
<gene>
    <name evidence="1" type="ORF">LCGC14_2732820</name>
</gene>